<evidence type="ECO:0000256" key="9">
    <source>
        <dbReference type="RuleBase" id="RU000304"/>
    </source>
</evidence>
<dbReference type="Pfam" id="PF00069">
    <property type="entry name" value="Pkinase"/>
    <property type="match status" value="1"/>
</dbReference>
<dbReference type="CDD" id="cd00051">
    <property type="entry name" value="EFh"/>
    <property type="match status" value="1"/>
</dbReference>
<dbReference type="SUPFAM" id="SSF56112">
    <property type="entry name" value="Protein kinase-like (PK-like)"/>
    <property type="match status" value="1"/>
</dbReference>
<sequence length="500" mass="54747">MGACGSRTGGDGGATSDRPYNSTEKGPRGILGKGFHDVTIDYNLGVELGKGTFGVVRKATCAKTDESFACKSIAKRRLRTKAEREMIKREVEIQHHLGGHSGIVNIVEAVEDRKHECSGGELFDRILSKGIYSEADAAATIRDIVEVVAHCHSLGVVHRDLKPENFLFENSSPAARIKATATDFGLSSYFRQGEPLTEMVGSAFYVAPEVLKKSRAASSFTFCCAGRRPTTARPTRRRVFERIKAGQPPSFDYEPWPDISEEAKACVRRMLKHSPSDRATADEILTDRWMQRNGVASDKPLGSAVGDRIRKFVALNKLKREAIRMMAASMAPEEVAGLRELFSAADVNDDGTISVLELRDIMQKPGYAGIGEESSILASVEKLNALLNEADVDGSGNLDLEEFIAATVHTSKLYKEEKLRDTFDKFDVDGSGFLSREEIKAALNERGLNEAGLQGIFEEVDTNNDGKVDYDEFCSLMRAGDPVCSGTGMRSSIRFSFTSD</sequence>
<keyword evidence="4 8" id="KW-0547">Nucleotide-binding</keyword>
<dbReference type="Proteomes" id="UP000013827">
    <property type="component" value="Unassembled WGS sequence"/>
</dbReference>
<feature type="domain" description="EF-hand" evidence="12">
    <location>
        <begin position="378"/>
        <end position="413"/>
    </location>
</feature>
<feature type="domain" description="Protein kinase" evidence="11">
    <location>
        <begin position="42"/>
        <end position="290"/>
    </location>
</feature>
<dbReference type="FunFam" id="1.10.238.10:FF:000003">
    <property type="entry name" value="Calmodulin A"/>
    <property type="match status" value="1"/>
</dbReference>
<dbReference type="HOGENOM" id="CLU_000288_37_3_1"/>
<dbReference type="SUPFAM" id="SSF47473">
    <property type="entry name" value="EF-hand"/>
    <property type="match status" value="1"/>
</dbReference>
<reference evidence="13" key="2">
    <citation type="submission" date="2024-10" db="UniProtKB">
        <authorList>
            <consortium name="EnsemblProtists"/>
        </authorList>
    </citation>
    <scope>IDENTIFICATION</scope>
</reference>
<evidence type="ECO:0000256" key="10">
    <source>
        <dbReference type="SAM" id="MobiDB-lite"/>
    </source>
</evidence>
<evidence type="ECO:0000256" key="7">
    <source>
        <dbReference type="ARBA" id="ARBA00022840"/>
    </source>
</evidence>
<dbReference type="InterPro" id="IPR000719">
    <property type="entry name" value="Prot_kinase_dom"/>
</dbReference>
<evidence type="ECO:0000313" key="13">
    <source>
        <dbReference type="EnsemblProtists" id="EOD24004"/>
    </source>
</evidence>
<dbReference type="PROSITE" id="PS50011">
    <property type="entry name" value="PROTEIN_KINASE_DOM"/>
    <property type="match status" value="1"/>
</dbReference>
<dbReference type="KEGG" id="ehx:EMIHUDRAFT_421494"/>
<dbReference type="PANTHER" id="PTHR24349">
    <property type="entry name" value="SERINE/THREONINE-PROTEIN KINASE"/>
    <property type="match status" value="1"/>
</dbReference>
<evidence type="ECO:0008006" key="15">
    <source>
        <dbReference type="Google" id="ProtNLM"/>
    </source>
</evidence>
<evidence type="ECO:0000256" key="1">
    <source>
        <dbReference type="ARBA" id="ARBA00022527"/>
    </source>
</evidence>
<evidence type="ECO:0000256" key="4">
    <source>
        <dbReference type="ARBA" id="ARBA00022741"/>
    </source>
</evidence>
<dbReference type="PROSITE" id="PS50222">
    <property type="entry name" value="EF_HAND_2"/>
    <property type="match status" value="4"/>
</dbReference>
<feature type="binding site" evidence="8">
    <location>
        <position position="75"/>
    </location>
    <ligand>
        <name>ATP</name>
        <dbReference type="ChEBI" id="CHEBI:30616"/>
    </ligand>
</feature>
<dbReference type="PaxDb" id="2903-EOD24004"/>
<dbReference type="Gene3D" id="3.30.200.20">
    <property type="entry name" value="Phosphorylase Kinase, domain 1"/>
    <property type="match status" value="1"/>
</dbReference>
<dbReference type="GO" id="GO:0004674">
    <property type="term" value="F:protein serine/threonine kinase activity"/>
    <property type="evidence" value="ECO:0007669"/>
    <property type="project" value="UniProtKB-KW"/>
</dbReference>
<dbReference type="EnsemblProtists" id="EOD24004">
    <property type="protein sequence ID" value="EOD24004"/>
    <property type="gene ID" value="EMIHUDRAFT_421494"/>
</dbReference>
<dbReference type="PROSITE" id="PS00107">
    <property type="entry name" value="PROTEIN_KINASE_ATP"/>
    <property type="match status" value="1"/>
</dbReference>
<evidence type="ECO:0000259" key="12">
    <source>
        <dbReference type="PROSITE" id="PS50222"/>
    </source>
</evidence>
<comment type="similarity">
    <text evidence="9">Belongs to the protein kinase superfamily.</text>
</comment>
<evidence type="ECO:0000256" key="6">
    <source>
        <dbReference type="ARBA" id="ARBA00022837"/>
    </source>
</evidence>
<dbReference type="STRING" id="2903.R1ET37"/>
<organism evidence="13 14">
    <name type="scientific">Emiliania huxleyi (strain CCMP1516)</name>
    <dbReference type="NCBI Taxonomy" id="280463"/>
    <lineage>
        <taxon>Eukaryota</taxon>
        <taxon>Haptista</taxon>
        <taxon>Haptophyta</taxon>
        <taxon>Prymnesiophyceae</taxon>
        <taxon>Isochrysidales</taxon>
        <taxon>Noelaerhabdaceae</taxon>
        <taxon>Emiliania</taxon>
    </lineage>
</organism>
<keyword evidence="14" id="KW-1185">Reference proteome</keyword>
<feature type="domain" description="EF-hand" evidence="12">
    <location>
        <begin position="333"/>
        <end position="368"/>
    </location>
</feature>
<dbReference type="InterPro" id="IPR050205">
    <property type="entry name" value="CDPK_Ser/Thr_kinases"/>
</dbReference>
<name>A0A0D3JKG9_EMIH1</name>
<dbReference type="SMART" id="SM00054">
    <property type="entry name" value="EFh"/>
    <property type="match status" value="4"/>
</dbReference>
<keyword evidence="5" id="KW-0418">Kinase</keyword>
<keyword evidence="2" id="KW-0808">Transferase</keyword>
<keyword evidence="3" id="KW-0677">Repeat</keyword>
<feature type="domain" description="EF-hand" evidence="12">
    <location>
        <begin position="414"/>
        <end position="449"/>
    </location>
</feature>
<accession>A0A0D3JKG9</accession>
<feature type="region of interest" description="Disordered" evidence="10">
    <location>
        <begin position="1"/>
        <end position="28"/>
    </location>
</feature>
<keyword evidence="6" id="KW-0106">Calcium</keyword>
<proteinExistence type="inferred from homology"/>
<evidence type="ECO:0000256" key="2">
    <source>
        <dbReference type="ARBA" id="ARBA00022679"/>
    </source>
</evidence>
<protein>
    <recommendedName>
        <fullName evidence="15">Calcium-dependent protein kinase</fullName>
    </recommendedName>
</protein>
<dbReference type="eggNOG" id="KOG0032">
    <property type="taxonomic scope" value="Eukaryota"/>
</dbReference>
<dbReference type="InterPro" id="IPR017441">
    <property type="entry name" value="Protein_kinase_ATP_BS"/>
</dbReference>
<dbReference type="InterPro" id="IPR011992">
    <property type="entry name" value="EF-hand-dom_pair"/>
</dbReference>
<feature type="domain" description="EF-hand" evidence="12">
    <location>
        <begin position="450"/>
        <end position="483"/>
    </location>
</feature>
<reference evidence="14" key="1">
    <citation type="journal article" date="2013" name="Nature">
        <title>Pan genome of the phytoplankton Emiliania underpins its global distribution.</title>
        <authorList>
            <person name="Read B.A."/>
            <person name="Kegel J."/>
            <person name="Klute M.J."/>
            <person name="Kuo A."/>
            <person name="Lefebvre S.C."/>
            <person name="Maumus F."/>
            <person name="Mayer C."/>
            <person name="Miller J."/>
            <person name="Monier A."/>
            <person name="Salamov A."/>
            <person name="Young J."/>
            <person name="Aguilar M."/>
            <person name="Claverie J.M."/>
            <person name="Frickenhaus S."/>
            <person name="Gonzalez K."/>
            <person name="Herman E.K."/>
            <person name="Lin Y.C."/>
            <person name="Napier J."/>
            <person name="Ogata H."/>
            <person name="Sarno A.F."/>
            <person name="Shmutz J."/>
            <person name="Schroeder D."/>
            <person name="de Vargas C."/>
            <person name="Verret F."/>
            <person name="von Dassow P."/>
            <person name="Valentin K."/>
            <person name="Van de Peer Y."/>
            <person name="Wheeler G."/>
            <person name="Dacks J.B."/>
            <person name="Delwiche C.F."/>
            <person name="Dyhrman S.T."/>
            <person name="Glockner G."/>
            <person name="John U."/>
            <person name="Richards T."/>
            <person name="Worden A.Z."/>
            <person name="Zhang X."/>
            <person name="Grigoriev I.V."/>
            <person name="Allen A.E."/>
            <person name="Bidle K."/>
            <person name="Borodovsky M."/>
            <person name="Bowler C."/>
            <person name="Brownlee C."/>
            <person name="Cock J.M."/>
            <person name="Elias M."/>
            <person name="Gladyshev V.N."/>
            <person name="Groth M."/>
            <person name="Guda C."/>
            <person name="Hadaegh A."/>
            <person name="Iglesias-Rodriguez M.D."/>
            <person name="Jenkins J."/>
            <person name="Jones B.M."/>
            <person name="Lawson T."/>
            <person name="Leese F."/>
            <person name="Lindquist E."/>
            <person name="Lobanov A."/>
            <person name="Lomsadze A."/>
            <person name="Malik S.B."/>
            <person name="Marsh M.E."/>
            <person name="Mackinder L."/>
            <person name="Mock T."/>
            <person name="Mueller-Roeber B."/>
            <person name="Pagarete A."/>
            <person name="Parker M."/>
            <person name="Probert I."/>
            <person name="Quesneville H."/>
            <person name="Raines C."/>
            <person name="Rensing S.A."/>
            <person name="Riano-Pachon D.M."/>
            <person name="Richier S."/>
            <person name="Rokitta S."/>
            <person name="Shiraiwa Y."/>
            <person name="Soanes D.M."/>
            <person name="van der Giezen M."/>
            <person name="Wahlund T.M."/>
            <person name="Williams B."/>
            <person name="Wilson W."/>
            <person name="Wolfe G."/>
            <person name="Wurch L.L."/>
        </authorList>
    </citation>
    <scope>NUCLEOTIDE SEQUENCE</scope>
</reference>
<dbReference type="OMA" id="CMELCAG"/>
<dbReference type="GO" id="GO:0005509">
    <property type="term" value="F:calcium ion binding"/>
    <property type="evidence" value="ECO:0007669"/>
    <property type="project" value="InterPro"/>
</dbReference>
<dbReference type="GeneID" id="17269550"/>
<dbReference type="InterPro" id="IPR011009">
    <property type="entry name" value="Kinase-like_dom_sf"/>
</dbReference>
<keyword evidence="7 8" id="KW-0067">ATP-binding</keyword>
<dbReference type="Gene3D" id="1.10.510.10">
    <property type="entry name" value="Transferase(Phosphotransferase) domain 1"/>
    <property type="match status" value="1"/>
</dbReference>
<dbReference type="AlphaFoldDB" id="A0A0D3JKG9"/>
<dbReference type="InterPro" id="IPR008271">
    <property type="entry name" value="Ser/Thr_kinase_AS"/>
</dbReference>
<evidence type="ECO:0000259" key="11">
    <source>
        <dbReference type="PROSITE" id="PS50011"/>
    </source>
</evidence>
<keyword evidence="1 9" id="KW-0723">Serine/threonine-protein kinase</keyword>
<dbReference type="InterPro" id="IPR002048">
    <property type="entry name" value="EF_hand_dom"/>
</dbReference>
<dbReference type="RefSeq" id="XP_005776433.1">
    <property type="nucleotide sequence ID" value="XM_005776376.1"/>
</dbReference>
<evidence type="ECO:0000313" key="14">
    <source>
        <dbReference type="Proteomes" id="UP000013827"/>
    </source>
</evidence>
<dbReference type="Pfam" id="PF13499">
    <property type="entry name" value="EF-hand_7"/>
    <property type="match status" value="2"/>
</dbReference>
<evidence type="ECO:0000256" key="3">
    <source>
        <dbReference type="ARBA" id="ARBA00022737"/>
    </source>
</evidence>
<evidence type="ECO:0000256" key="8">
    <source>
        <dbReference type="PROSITE-ProRule" id="PRU10141"/>
    </source>
</evidence>
<evidence type="ECO:0000256" key="5">
    <source>
        <dbReference type="ARBA" id="ARBA00022777"/>
    </source>
</evidence>
<dbReference type="PROSITE" id="PS00108">
    <property type="entry name" value="PROTEIN_KINASE_ST"/>
    <property type="match status" value="1"/>
</dbReference>
<dbReference type="SMART" id="SM00220">
    <property type="entry name" value="S_TKc"/>
    <property type="match status" value="1"/>
</dbReference>
<dbReference type="InterPro" id="IPR018247">
    <property type="entry name" value="EF_Hand_1_Ca_BS"/>
</dbReference>
<dbReference type="Gene3D" id="1.10.238.10">
    <property type="entry name" value="EF-hand"/>
    <property type="match status" value="1"/>
</dbReference>
<dbReference type="GO" id="GO:0005524">
    <property type="term" value="F:ATP binding"/>
    <property type="evidence" value="ECO:0007669"/>
    <property type="project" value="UniProtKB-UniRule"/>
</dbReference>
<dbReference type="PROSITE" id="PS00018">
    <property type="entry name" value="EF_HAND_1"/>
    <property type="match status" value="4"/>
</dbReference>